<feature type="transmembrane region" description="Helical" evidence="1">
    <location>
        <begin position="169"/>
        <end position="189"/>
    </location>
</feature>
<gene>
    <name evidence="2" type="ORF">SteCoe_14738</name>
</gene>
<keyword evidence="1" id="KW-1133">Transmembrane helix</keyword>
<reference evidence="2 3" key="1">
    <citation type="submission" date="2016-11" db="EMBL/GenBank/DDBJ databases">
        <title>The macronuclear genome of Stentor coeruleus: a giant cell with tiny introns.</title>
        <authorList>
            <person name="Slabodnick M."/>
            <person name="Ruby J.G."/>
            <person name="Reiff S.B."/>
            <person name="Swart E.C."/>
            <person name="Gosai S."/>
            <person name="Prabakaran S."/>
            <person name="Witkowska E."/>
            <person name="Larue G.E."/>
            <person name="Fisher S."/>
            <person name="Freeman R.M."/>
            <person name="Gunawardena J."/>
            <person name="Chu W."/>
            <person name="Stover N.A."/>
            <person name="Gregory B.D."/>
            <person name="Nowacki M."/>
            <person name="Derisi J."/>
            <person name="Roy S.W."/>
            <person name="Marshall W.F."/>
            <person name="Sood P."/>
        </authorList>
    </citation>
    <scope>NUCLEOTIDE SEQUENCE [LARGE SCALE GENOMIC DNA]</scope>
    <source>
        <strain evidence="2">WM001</strain>
    </source>
</reference>
<feature type="transmembrane region" description="Helical" evidence="1">
    <location>
        <begin position="71"/>
        <end position="89"/>
    </location>
</feature>
<organism evidence="2 3">
    <name type="scientific">Stentor coeruleus</name>
    <dbReference type="NCBI Taxonomy" id="5963"/>
    <lineage>
        <taxon>Eukaryota</taxon>
        <taxon>Sar</taxon>
        <taxon>Alveolata</taxon>
        <taxon>Ciliophora</taxon>
        <taxon>Postciliodesmatophora</taxon>
        <taxon>Heterotrichea</taxon>
        <taxon>Heterotrichida</taxon>
        <taxon>Stentoridae</taxon>
        <taxon>Stentor</taxon>
    </lineage>
</organism>
<feature type="transmembrane region" description="Helical" evidence="1">
    <location>
        <begin position="109"/>
        <end position="127"/>
    </location>
</feature>
<proteinExistence type="predicted"/>
<feature type="transmembrane region" description="Helical" evidence="1">
    <location>
        <begin position="139"/>
        <end position="157"/>
    </location>
</feature>
<dbReference type="Proteomes" id="UP000187209">
    <property type="component" value="Unassembled WGS sequence"/>
</dbReference>
<keyword evidence="1" id="KW-0472">Membrane</keyword>
<accession>A0A1R2C5A0</accession>
<protein>
    <submittedName>
        <fullName evidence="2">Uncharacterized protein</fullName>
    </submittedName>
</protein>
<feature type="transmembrane region" description="Helical" evidence="1">
    <location>
        <begin position="273"/>
        <end position="290"/>
    </location>
</feature>
<evidence type="ECO:0000256" key="1">
    <source>
        <dbReference type="SAM" id="Phobius"/>
    </source>
</evidence>
<feature type="transmembrane region" description="Helical" evidence="1">
    <location>
        <begin position="248"/>
        <end position="268"/>
    </location>
</feature>
<dbReference type="OrthoDB" id="324262at2759"/>
<keyword evidence="1" id="KW-0812">Transmembrane</keyword>
<name>A0A1R2C5A0_9CILI</name>
<dbReference type="EMBL" id="MPUH01000277">
    <property type="protein sequence ID" value="OMJ84186.1"/>
    <property type="molecule type" value="Genomic_DNA"/>
</dbReference>
<feature type="transmembrane region" description="Helical" evidence="1">
    <location>
        <begin position="201"/>
        <end position="222"/>
    </location>
</feature>
<evidence type="ECO:0000313" key="2">
    <source>
        <dbReference type="EMBL" id="OMJ84186.1"/>
    </source>
</evidence>
<keyword evidence="3" id="KW-1185">Reference proteome</keyword>
<evidence type="ECO:0000313" key="3">
    <source>
        <dbReference type="Proteomes" id="UP000187209"/>
    </source>
</evidence>
<dbReference type="AlphaFoldDB" id="A0A1R2C5A0"/>
<comment type="caution">
    <text evidence="2">The sequence shown here is derived from an EMBL/GenBank/DDBJ whole genome shotgun (WGS) entry which is preliminary data.</text>
</comment>
<sequence length="340" mass="39399">MKSFYSTEEEGEKYPILISETNYIVFKSDNMEKISNSSGDSLSLEDALVEENWGWVYSNFSRTKLVWKRTLYSLSYIFEFFCFVISLFMNKSSKEPVKAPFSVDPYFKIVTWCFVILMGFPFLRVIYSNSVSSINILSWSINLMYLPVYFLLSFLFIHRAVTGVDGNTIIEDVILGCAMILTLIIYYRVKYKDDGRYKVGIIELLGVQVHFSALLACLLVEICENVFKTCSIYHDADKMDSKLFGWHYSSWTILVIILTSWTGSLILYLYKDVFYAGVMSFTYFGIYSIQQRYFCDRNEPECNDSVGVTSVVMASIMLFFILITIITYPKLVLYSARRNS</sequence>
<feature type="transmembrane region" description="Helical" evidence="1">
    <location>
        <begin position="310"/>
        <end position="328"/>
    </location>
</feature>